<sequence length="97" mass="10607">MTATSLSVALNSTAFQLAQQTKLQSRSSRSTHTTQYRSSFNSLLAGAADETQSRDSHSISDLSRSTRPSRSTFIHSVIQARSLYSFPRQAVTSHGIT</sequence>
<dbReference type="Proteomes" id="UP000499080">
    <property type="component" value="Unassembled WGS sequence"/>
</dbReference>
<comment type="caution">
    <text evidence="2">The sequence shown here is derived from an EMBL/GenBank/DDBJ whole genome shotgun (WGS) entry which is preliminary data.</text>
</comment>
<reference evidence="2 3" key="1">
    <citation type="journal article" date="2019" name="Sci. Rep.">
        <title>Orb-weaving spider Araneus ventricosus genome elucidates the spidroin gene catalogue.</title>
        <authorList>
            <person name="Kono N."/>
            <person name="Nakamura H."/>
            <person name="Ohtoshi R."/>
            <person name="Moran D.A.P."/>
            <person name="Shinohara A."/>
            <person name="Yoshida Y."/>
            <person name="Fujiwara M."/>
            <person name="Mori M."/>
            <person name="Tomita M."/>
            <person name="Arakawa K."/>
        </authorList>
    </citation>
    <scope>NUCLEOTIDE SEQUENCE [LARGE SCALE GENOMIC DNA]</scope>
</reference>
<organism evidence="2 3">
    <name type="scientific">Araneus ventricosus</name>
    <name type="common">Orbweaver spider</name>
    <name type="synonym">Epeira ventricosa</name>
    <dbReference type="NCBI Taxonomy" id="182803"/>
    <lineage>
        <taxon>Eukaryota</taxon>
        <taxon>Metazoa</taxon>
        <taxon>Ecdysozoa</taxon>
        <taxon>Arthropoda</taxon>
        <taxon>Chelicerata</taxon>
        <taxon>Arachnida</taxon>
        <taxon>Araneae</taxon>
        <taxon>Araneomorphae</taxon>
        <taxon>Entelegynae</taxon>
        <taxon>Araneoidea</taxon>
        <taxon>Araneidae</taxon>
        <taxon>Araneus</taxon>
    </lineage>
</organism>
<evidence type="ECO:0000313" key="2">
    <source>
        <dbReference type="EMBL" id="GBO17606.1"/>
    </source>
</evidence>
<proteinExistence type="predicted"/>
<dbReference type="EMBL" id="BGPR01041349">
    <property type="protein sequence ID" value="GBO17606.1"/>
    <property type="molecule type" value="Genomic_DNA"/>
</dbReference>
<protein>
    <submittedName>
        <fullName evidence="2">Uncharacterized protein</fullName>
    </submittedName>
</protein>
<gene>
    <name evidence="2" type="ORF">AVEN_76381_1</name>
</gene>
<evidence type="ECO:0000256" key="1">
    <source>
        <dbReference type="SAM" id="MobiDB-lite"/>
    </source>
</evidence>
<evidence type="ECO:0000313" key="3">
    <source>
        <dbReference type="Proteomes" id="UP000499080"/>
    </source>
</evidence>
<feature type="region of interest" description="Disordered" evidence="1">
    <location>
        <begin position="46"/>
        <end position="70"/>
    </location>
</feature>
<name>A0A4Y2V0M3_ARAVE</name>
<accession>A0A4Y2V0M3</accession>
<feature type="compositionally biased region" description="Polar residues" evidence="1">
    <location>
        <begin position="59"/>
        <end position="70"/>
    </location>
</feature>
<dbReference type="AlphaFoldDB" id="A0A4Y2V0M3"/>
<keyword evidence="3" id="KW-1185">Reference proteome</keyword>